<dbReference type="NCBIfam" id="TIGR00004">
    <property type="entry name" value="Rid family detoxifying hydrolase"/>
    <property type="match status" value="1"/>
</dbReference>
<dbReference type="SUPFAM" id="SSF55298">
    <property type="entry name" value="YjgF-like"/>
    <property type="match status" value="1"/>
</dbReference>
<dbReference type="Gene3D" id="3.30.1330.40">
    <property type="entry name" value="RutC-like"/>
    <property type="match status" value="1"/>
</dbReference>
<dbReference type="InterPro" id="IPR006175">
    <property type="entry name" value="YjgF/YER057c/UK114"/>
</dbReference>
<dbReference type="Pfam" id="PF01042">
    <property type="entry name" value="Ribonuc_L-PSP"/>
    <property type="match status" value="1"/>
</dbReference>
<dbReference type="FunFam" id="3.30.1330.40:FF:000001">
    <property type="entry name" value="L-PSP family endoribonuclease"/>
    <property type="match status" value="1"/>
</dbReference>
<dbReference type="AlphaFoldDB" id="A0A0R1Q1N2"/>
<sequence length="128" mass="13825">MVEKIQTSMAPDTLGAYSQAIKIGNALYCSGQIGIEPATNKMQNSDAALQAKQALRNLKAVINAADFDIQDVVKATIFMTDVNDFSKINEVYNIFFKDTNHYPARSAVGVAALPGGAKVEIQVVCQKQ</sequence>
<dbReference type="GO" id="GO:0019239">
    <property type="term" value="F:deaminase activity"/>
    <property type="evidence" value="ECO:0007669"/>
    <property type="project" value="TreeGrafter"/>
</dbReference>
<dbReference type="InterPro" id="IPR006056">
    <property type="entry name" value="RidA"/>
</dbReference>
<dbReference type="PATRIC" id="fig|1423812.3.peg.1553"/>
<dbReference type="RefSeq" id="WP_057738399.1">
    <property type="nucleotide sequence ID" value="NZ_AZEG01000030.1"/>
</dbReference>
<dbReference type="InterPro" id="IPR019897">
    <property type="entry name" value="RidA_CS"/>
</dbReference>
<organism evidence="2 3">
    <name type="scientific">Liquorilactobacillus uvarum DSM 19971</name>
    <dbReference type="NCBI Taxonomy" id="1423812"/>
    <lineage>
        <taxon>Bacteria</taxon>
        <taxon>Bacillati</taxon>
        <taxon>Bacillota</taxon>
        <taxon>Bacilli</taxon>
        <taxon>Lactobacillales</taxon>
        <taxon>Lactobacillaceae</taxon>
        <taxon>Liquorilactobacillus</taxon>
    </lineage>
</organism>
<proteinExistence type="inferred from homology"/>
<dbReference type="STRING" id="1423812.FD20_GL001463"/>
<evidence type="ECO:0000313" key="3">
    <source>
        <dbReference type="Proteomes" id="UP000051155"/>
    </source>
</evidence>
<keyword evidence="3" id="KW-1185">Reference proteome</keyword>
<comment type="caution">
    <text evidence="2">The sequence shown here is derived from an EMBL/GenBank/DDBJ whole genome shotgun (WGS) entry which is preliminary data.</text>
</comment>
<dbReference type="OrthoDB" id="9803101at2"/>
<name>A0A0R1Q1N2_9LACO</name>
<dbReference type="CDD" id="cd00448">
    <property type="entry name" value="YjgF_YER057c_UK114_family"/>
    <property type="match status" value="1"/>
</dbReference>
<dbReference type="EMBL" id="AZEG01000030">
    <property type="protein sequence ID" value="KRL36034.1"/>
    <property type="molecule type" value="Genomic_DNA"/>
</dbReference>
<gene>
    <name evidence="2" type="ORF">FD20_GL001463</name>
</gene>
<accession>A0A0R1Q1N2</accession>
<dbReference type="PROSITE" id="PS01094">
    <property type="entry name" value="UPF0076"/>
    <property type="match status" value="1"/>
</dbReference>
<dbReference type="InterPro" id="IPR035959">
    <property type="entry name" value="RutC-like_sf"/>
</dbReference>
<dbReference type="GO" id="GO:0005829">
    <property type="term" value="C:cytosol"/>
    <property type="evidence" value="ECO:0007669"/>
    <property type="project" value="TreeGrafter"/>
</dbReference>
<dbReference type="PANTHER" id="PTHR11803">
    <property type="entry name" value="2-IMINOBUTANOATE/2-IMINOPROPANOATE DEAMINASE RIDA"/>
    <property type="match status" value="1"/>
</dbReference>
<evidence type="ECO:0000313" key="2">
    <source>
        <dbReference type="EMBL" id="KRL36034.1"/>
    </source>
</evidence>
<protein>
    <submittedName>
        <fullName evidence="2">Uncharacterized protein</fullName>
    </submittedName>
</protein>
<reference evidence="2 3" key="1">
    <citation type="journal article" date="2015" name="Genome Announc.">
        <title>Expanding the biotechnology potential of lactobacilli through comparative genomics of 213 strains and associated genera.</title>
        <authorList>
            <person name="Sun Z."/>
            <person name="Harris H.M."/>
            <person name="McCann A."/>
            <person name="Guo C."/>
            <person name="Argimon S."/>
            <person name="Zhang W."/>
            <person name="Yang X."/>
            <person name="Jeffery I.B."/>
            <person name="Cooney J.C."/>
            <person name="Kagawa T.F."/>
            <person name="Liu W."/>
            <person name="Song Y."/>
            <person name="Salvetti E."/>
            <person name="Wrobel A."/>
            <person name="Rasinkangas P."/>
            <person name="Parkhill J."/>
            <person name="Rea M.C."/>
            <person name="O'Sullivan O."/>
            <person name="Ritari J."/>
            <person name="Douillard F.P."/>
            <person name="Paul Ross R."/>
            <person name="Yang R."/>
            <person name="Briner A.E."/>
            <person name="Felis G.E."/>
            <person name="de Vos W.M."/>
            <person name="Barrangou R."/>
            <person name="Klaenhammer T.R."/>
            <person name="Caufield P.W."/>
            <person name="Cui Y."/>
            <person name="Zhang H."/>
            <person name="O'Toole P.W."/>
        </authorList>
    </citation>
    <scope>NUCLEOTIDE SEQUENCE [LARGE SCALE GENOMIC DNA]</scope>
    <source>
        <strain evidence="2 3">DSM 19971</strain>
    </source>
</reference>
<dbReference type="Proteomes" id="UP000051155">
    <property type="component" value="Unassembled WGS sequence"/>
</dbReference>
<dbReference type="PANTHER" id="PTHR11803:SF39">
    <property type="entry name" value="2-IMINOBUTANOATE_2-IMINOPROPANOATE DEAMINASE"/>
    <property type="match status" value="1"/>
</dbReference>
<comment type="similarity">
    <text evidence="1">Belongs to the RutC family.</text>
</comment>
<evidence type="ECO:0000256" key="1">
    <source>
        <dbReference type="ARBA" id="ARBA00010552"/>
    </source>
</evidence>